<dbReference type="CDD" id="cd10017">
    <property type="entry name" value="B3_DNA"/>
    <property type="match status" value="1"/>
</dbReference>
<dbReference type="PROSITE" id="PS50863">
    <property type="entry name" value="B3"/>
    <property type="match status" value="1"/>
</dbReference>
<evidence type="ECO:0000313" key="8">
    <source>
        <dbReference type="EMBL" id="KAJ6999454.1"/>
    </source>
</evidence>
<dbReference type="GO" id="GO:0005634">
    <property type="term" value="C:nucleus"/>
    <property type="evidence" value="ECO:0007669"/>
    <property type="project" value="UniProtKB-SubCell"/>
</dbReference>
<proteinExistence type="predicted"/>
<evidence type="ECO:0000256" key="5">
    <source>
        <dbReference type="ARBA" id="ARBA00023242"/>
    </source>
</evidence>
<comment type="subcellular location">
    <subcellularLocation>
        <location evidence="1">Nucleus</location>
    </subcellularLocation>
</comment>
<protein>
    <recommendedName>
        <fullName evidence="7">TF-B3 domain-containing protein</fullName>
    </recommendedName>
</protein>
<evidence type="ECO:0000256" key="4">
    <source>
        <dbReference type="ARBA" id="ARBA00023163"/>
    </source>
</evidence>
<gene>
    <name evidence="8" type="ORF">NC653_010223</name>
</gene>
<dbReference type="Gene3D" id="2.40.330.10">
    <property type="entry name" value="DNA-binding pseudobarrel domain"/>
    <property type="match status" value="1"/>
</dbReference>
<feature type="region of interest" description="Disordered" evidence="6">
    <location>
        <begin position="145"/>
        <end position="164"/>
    </location>
</feature>
<keyword evidence="5" id="KW-0539">Nucleus</keyword>
<evidence type="ECO:0000256" key="6">
    <source>
        <dbReference type="SAM" id="MobiDB-lite"/>
    </source>
</evidence>
<comment type="caution">
    <text evidence="8">The sequence shown here is derived from an EMBL/GenBank/DDBJ whole genome shotgun (WGS) entry which is preliminary data.</text>
</comment>
<organism evidence="8 9">
    <name type="scientific">Populus alba x Populus x berolinensis</name>
    <dbReference type="NCBI Taxonomy" id="444605"/>
    <lineage>
        <taxon>Eukaryota</taxon>
        <taxon>Viridiplantae</taxon>
        <taxon>Streptophyta</taxon>
        <taxon>Embryophyta</taxon>
        <taxon>Tracheophyta</taxon>
        <taxon>Spermatophyta</taxon>
        <taxon>Magnoliopsida</taxon>
        <taxon>eudicotyledons</taxon>
        <taxon>Gunneridae</taxon>
        <taxon>Pentapetalae</taxon>
        <taxon>rosids</taxon>
        <taxon>fabids</taxon>
        <taxon>Malpighiales</taxon>
        <taxon>Salicaceae</taxon>
        <taxon>Saliceae</taxon>
        <taxon>Populus</taxon>
    </lineage>
</organism>
<sequence length="164" mass="18554">MEAMNKVLSNSDTANKRLEFPVRSLPAFPMPDGQNSMEFVAFDRLQKPWKFKVSIRNEGRYPKPWLKGEWDDYVHHKGLKKGDKVIFTMDDQENGDRIYYIRAERKLFGAMSIVSVGVVNYQFLHPCDEGGANLVAEMMLKTMANTPSDAGGGGQEANGGSRWF</sequence>
<feature type="domain" description="TF-B3" evidence="7">
    <location>
        <begin position="3"/>
        <end position="105"/>
    </location>
</feature>
<dbReference type="AlphaFoldDB" id="A0AAD6W663"/>
<accession>A0AAD6W663</accession>
<reference evidence="8 9" key="1">
    <citation type="journal article" date="2023" name="Mol. Ecol. Resour.">
        <title>Chromosome-level genome assembly of a triploid poplar Populus alba 'Berolinensis'.</title>
        <authorList>
            <person name="Chen S."/>
            <person name="Yu Y."/>
            <person name="Wang X."/>
            <person name="Wang S."/>
            <person name="Zhang T."/>
            <person name="Zhou Y."/>
            <person name="He R."/>
            <person name="Meng N."/>
            <person name="Wang Y."/>
            <person name="Liu W."/>
            <person name="Liu Z."/>
            <person name="Liu J."/>
            <person name="Guo Q."/>
            <person name="Huang H."/>
            <person name="Sederoff R.R."/>
            <person name="Wang G."/>
            <person name="Qu G."/>
            <person name="Chen S."/>
        </authorList>
    </citation>
    <scope>NUCLEOTIDE SEQUENCE [LARGE SCALE GENOMIC DNA]</scope>
    <source>
        <strain evidence="8">SC-2020</strain>
    </source>
</reference>
<keyword evidence="3" id="KW-0238">DNA-binding</keyword>
<dbReference type="Proteomes" id="UP001164929">
    <property type="component" value="Chromosome 4"/>
</dbReference>
<dbReference type="Pfam" id="PF02362">
    <property type="entry name" value="B3"/>
    <property type="match status" value="1"/>
</dbReference>
<keyword evidence="2" id="KW-0805">Transcription regulation</keyword>
<dbReference type="InterPro" id="IPR003340">
    <property type="entry name" value="B3_DNA-bd"/>
</dbReference>
<dbReference type="InterPro" id="IPR015300">
    <property type="entry name" value="DNA-bd_pseudobarrel_sf"/>
</dbReference>
<evidence type="ECO:0000313" key="9">
    <source>
        <dbReference type="Proteomes" id="UP001164929"/>
    </source>
</evidence>
<dbReference type="GO" id="GO:0003677">
    <property type="term" value="F:DNA binding"/>
    <property type="evidence" value="ECO:0007669"/>
    <property type="project" value="UniProtKB-KW"/>
</dbReference>
<dbReference type="SUPFAM" id="SSF101936">
    <property type="entry name" value="DNA-binding pseudobarrel domain"/>
    <property type="match status" value="1"/>
</dbReference>
<dbReference type="EMBL" id="JAQIZT010000004">
    <property type="protein sequence ID" value="KAJ6999454.1"/>
    <property type="molecule type" value="Genomic_DNA"/>
</dbReference>
<evidence type="ECO:0000256" key="3">
    <source>
        <dbReference type="ARBA" id="ARBA00023125"/>
    </source>
</evidence>
<keyword evidence="4" id="KW-0804">Transcription</keyword>
<evidence type="ECO:0000256" key="2">
    <source>
        <dbReference type="ARBA" id="ARBA00023015"/>
    </source>
</evidence>
<evidence type="ECO:0000256" key="1">
    <source>
        <dbReference type="ARBA" id="ARBA00004123"/>
    </source>
</evidence>
<keyword evidence="9" id="KW-1185">Reference proteome</keyword>
<name>A0AAD6W663_9ROSI</name>
<evidence type="ECO:0000259" key="7">
    <source>
        <dbReference type="PROSITE" id="PS50863"/>
    </source>
</evidence>